<feature type="domain" description="Late embryogenesis abundant protein LEA-2 subgroup" evidence="3">
    <location>
        <begin position="189"/>
        <end position="272"/>
    </location>
</feature>
<proteinExistence type="predicted"/>
<dbReference type="Proteomes" id="UP001454036">
    <property type="component" value="Unassembled WGS sequence"/>
</dbReference>
<dbReference type="InterPro" id="IPR004864">
    <property type="entry name" value="LEA_2"/>
</dbReference>
<keyword evidence="5" id="KW-1185">Reference proteome</keyword>
<dbReference type="InterPro" id="IPR055301">
    <property type="entry name" value="Lea14-like_2"/>
</dbReference>
<accession>A0AAV3RL97</accession>
<dbReference type="Pfam" id="PF03168">
    <property type="entry name" value="LEA_2"/>
    <property type="match status" value="1"/>
</dbReference>
<protein>
    <recommendedName>
        <fullName evidence="3">Late embryogenesis abundant protein LEA-2 subgroup domain-containing protein</fullName>
    </recommendedName>
</protein>
<evidence type="ECO:0000259" key="3">
    <source>
        <dbReference type="Pfam" id="PF03168"/>
    </source>
</evidence>
<keyword evidence="2" id="KW-1133">Transmembrane helix</keyword>
<evidence type="ECO:0000313" key="5">
    <source>
        <dbReference type="Proteomes" id="UP001454036"/>
    </source>
</evidence>
<dbReference type="AlphaFoldDB" id="A0AAV3RL97"/>
<reference evidence="4 5" key="1">
    <citation type="submission" date="2024-01" db="EMBL/GenBank/DDBJ databases">
        <title>The complete chloroplast genome sequence of Lithospermum erythrorhizon: insights into the phylogenetic relationship among Boraginaceae species and the maternal lineages of purple gromwells.</title>
        <authorList>
            <person name="Okada T."/>
            <person name="Watanabe K."/>
        </authorList>
    </citation>
    <scope>NUCLEOTIDE SEQUENCE [LARGE SCALE GENOMIC DNA]</scope>
</reference>
<dbReference type="PANTHER" id="PTHR31852">
    <property type="entry name" value="LATE EMBRYOGENESIS ABUNDANT (LEA) HYDROXYPROLINE-RICH GLYCOPROTEIN FAMILY"/>
    <property type="match status" value="1"/>
</dbReference>
<keyword evidence="2" id="KW-0472">Membrane</keyword>
<evidence type="ECO:0000313" key="4">
    <source>
        <dbReference type="EMBL" id="GAA0176857.1"/>
    </source>
</evidence>
<name>A0AAV3RL97_LITER</name>
<feature type="region of interest" description="Disordered" evidence="1">
    <location>
        <begin position="1"/>
        <end position="97"/>
    </location>
</feature>
<gene>
    <name evidence="4" type="ORF">LIER_29618</name>
</gene>
<feature type="compositionally biased region" description="Basic and acidic residues" evidence="1">
    <location>
        <begin position="32"/>
        <end position="41"/>
    </location>
</feature>
<feature type="transmembrane region" description="Helical" evidence="2">
    <location>
        <begin position="125"/>
        <end position="148"/>
    </location>
</feature>
<keyword evidence="2" id="KW-0812">Transmembrane</keyword>
<organism evidence="4 5">
    <name type="scientific">Lithospermum erythrorhizon</name>
    <name type="common">Purple gromwell</name>
    <name type="synonym">Lithospermum officinale var. erythrorhizon</name>
    <dbReference type="NCBI Taxonomy" id="34254"/>
    <lineage>
        <taxon>Eukaryota</taxon>
        <taxon>Viridiplantae</taxon>
        <taxon>Streptophyta</taxon>
        <taxon>Embryophyta</taxon>
        <taxon>Tracheophyta</taxon>
        <taxon>Spermatophyta</taxon>
        <taxon>Magnoliopsida</taxon>
        <taxon>eudicotyledons</taxon>
        <taxon>Gunneridae</taxon>
        <taxon>Pentapetalae</taxon>
        <taxon>asterids</taxon>
        <taxon>lamiids</taxon>
        <taxon>Boraginales</taxon>
        <taxon>Boraginaceae</taxon>
        <taxon>Boraginoideae</taxon>
        <taxon>Lithospermeae</taxon>
        <taxon>Lithospermum</taxon>
    </lineage>
</organism>
<evidence type="ECO:0000256" key="2">
    <source>
        <dbReference type="SAM" id="Phobius"/>
    </source>
</evidence>
<dbReference type="EMBL" id="BAABME010010257">
    <property type="protein sequence ID" value="GAA0176857.1"/>
    <property type="molecule type" value="Genomic_DNA"/>
</dbReference>
<comment type="caution">
    <text evidence="4">The sequence shown here is derived from an EMBL/GenBank/DDBJ whole genome shotgun (WGS) entry which is preliminary data.</text>
</comment>
<sequence>MHAKTDSEVTSLAPSSPDHTRRPAYYVQSPSRDSHDGDKTTSFHSTPAVLSPMGSPPHSNHSRESSTSRFSGSLKPVGSTQILPNEDGSAARKKGRKIPKDWEVIEEEGLLYEQDNQRKIPRRCYVLAFVLGFFILFSLFSLILLAAAKPQKPKINMKSIKFETLGVQAGSDATGVSTDMITTNSTVKFTFRNTASFFGVHVTSTPLHLSYSQLTIGSGSMEKFYQKRKSQRTVTVSVLGDKIPLYGSGSGLSTPKGVTSNPVSVTLSFRLRSRAYVLGRLVKPKFYKQIDCIINFDLMKLNASIPLKNACTYD</sequence>
<evidence type="ECO:0000256" key="1">
    <source>
        <dbReference type="SAM" id="MobiDB-lite"/>
    </source>
</evidence>